<comment type="caution">
    <text evidence="7">The sequence shown here is derived from an EMBL/GenBank/DDBJ whole genome shotgun (WGS) entry which is preliminary data.</text>
</comment>
<dbReference type="InterPro" id="IPR000209">
    <property type="entry name" value="Peptidase_S8/S53_dom"/>
</dbReference>
<protein>
    <submittedName>
        <fullName evidence="7">T9SS type A sorting domain-containing protein</fullName>
    </submittedName>
</protein>
<dbReference type="Gene3D" id="3.40.50.200">
    <property type="entry name" value="Peptidase S8/S53 domain"/>
    <property type="match status" value="1"/>
</dbReference>
<reference evidence="7" key="1">
    <citation type="journal article" date="2020" name="mSystems">
        <title>Genome- and Community-Level Interaction Insights into Carbon Utilization and Element Cycling Functions of Hydrothermarchaeota in Hydrothermal Sediment.</title>
        <authorList>
            <person name="Zhou Z."/>
            <person name="Liu Y."/>
            <person name="Xu W."/>
            <person name="Pan J."/>
            <person name="Luo Z.H."/>
            <person name="Li M."/>
        </authorList>
    </citation>
    <scope>NUCLEOTIDE SEQUENCE [LARGE SCALE GENOMIC DNA]</scope>
    <source>
        <strain evidence="7">SpSt-876</strain>
    </source>
</reference>
<accession>A0A7C6EDS4</accession>
<dbReference type="AlphaFoldDB" id="A0A7C6EDS4"/>
<feature type="active site" description="Charge relay system" evidence="5">
    <location>
        <position position="403"/>
    </location>
</feature>
<dbReference type="InterPro" id="IPR026444">
    <property type="entry name" value="Secre_tail"/>
</dbReference>
<dbReference type="SUPFAM" id="SSF52743">
    <property type="entry name" value="Subtilisin-like"/>
    <property type="match status" value="1"/>
</dbReference>
<sequence>MKKFIILIFSILAIGVSLPITSAPEFSDKFVAGHLIVKFKPEYRGLINIQYRDGIALTGIPEIDELNKTFRTKTIDKAYRNPNLNESGKRFGIDLVYLFTFPYETKVVDLVKGYQNCPAIEHVSPNFVYELDYVPNDSLYSRQWHHRNLQCARAWDISQGDTAVWIAIVDEGLEWTHPDIEDNLWINPEEDINHNGRFDLGPPPGGDEDGVDNDGNGYIDDVIGWDFYYWDNNPINENLNESHGTLCFGAAVAVTDNLRGVAGIGFNSRGAGLRCGDETGIYTYCAIQAIYYAADNGAFAISMSWGGAGYQSELNNAIQYAWSQGCVLSASAGNTYSGGSPRYPANYDHVIATAASDSFDRRSIWSPQEQSNYGPWVDLAAPGTDVYTTNTGNRYWQEFGGTSAASPCVGGLAVLLKSAYPAMTNAECTTRIFQSCDSMPDSTYRLGLLGHGRINVGKALHQPISCYLQMTDYRIVDRTGNNNGYPDLGETCAVVITLLNDPYWQTATNVSATLATLDTTITILHPTATFPDIPPGTSRNCSADSFVFVVHPNAVPHRIKFTIAKNSTPVSYDLDDAMTIAIGAPRVILVDDDDGGNVELWYKQACDSLGVLYKVWTVSSSGSPTLDTLNHYPVVVWFCGIDSTQTLTQSDMNALSSYLDNGGNLFLCGQNLGQEIGSQPFYSNYLHTRYLINRVTTGTMPRVYGIDGDPISNSSAETLALMGTGGANNAVSMDGVQPIDGAVGCYHYVANPDSIYGATHYSNSYKVVYFAFPFEAIAGSPTRYTQKWRIMARILTFFGEALPPTEINEETKTFCRIGLPSLSFIPNPFTKQTTIRFQIADFKNAQLNFYNATGKKVKTINLAKANNLIQSVIWEGRDKNERMLPTGVYFVELKNGDRIVSGKVLLMR</sequence>
<dbReference type="PRINTS" id="PR00723">
    <property type="entry name" value="SUBTILISIN"/>
</dbReference>
<evidence type="ECO:0000256" key="1">
    <source>
        <dbReference type="ARBA" id="ARBA00011073"/>
    </source>
</evidence>
<dbReference type="GO" id="GO:0004252">
    <property type="term" value="F:serine-type endopeptidase activity"/>
    <property type="evidence" value="ECO:0007669"/>
    <property type="project" value="UniProtKB-UniRule"/>
</dbReference>
<keyword evidence="4 5" id="KW-0720">Serine protease</keyword>
<proteinExistence type="inferred from homology"/>
<gene>
    <name evidence="7" type="ORF">ENW73_08515</name>
</gene>
<evidence type="ECO:0000256" key="3">
    <source>
        <dbReference type="ARBA" id="ARBA00022801"/>
    </source>
</evidence>
<dbReference type="PANTHER" id="PTHR43806:SF11">
    <property type="entry name" value="CEREVISIN-RELATED"/>
    <property type="match status" value="1"/>
</dbReference>
<organism evidence="7">
    <name type="scientific">candidate division WOR-3 bacterium</name>
    <dbReference type="NCBI Taxonomy" id="2052148"/>
    <lineage>
        <taxon>Bacteria</taxon>
        <taxon>Bacteria division WOR-3</taxon>
    </lineage>
</organism>
<feature type="active site" description="Charge relay system" evidence="5">
    <location>
        <position position="243"/>
    </location>
</feature>
<feature type="active site" description="Charge relay system" evidence="5">
    <location>
        <position position="170"/>
    </location>
</feature>
<keyword evidence="2 5" id="KW-0645">Protease</keyword>
<name>A0A7C6EDS4_UNCW3</name>
<dbReference type="EMBL" id="DTLI01000202">
    <property type="protein sequence ID" value="HHS52881.1"/>
    <property type="molecule type" value="Genomic_DNA"/>
</dbReference>
<dbReference type="InterPro" id="IPR036852">
    <property type="entry name" value="Peptidase_S8/S53_dom_sf"/>
</dbReference>
<evidence type="ECO:0000256" key="5">
    <source>
        <dbReference type="PROSITE-ProRule" id="PRU01240"/>
    </source>
</evidence>
<dbReference type="NCBIfam" id="TIGR04183">
    <property type="entry name" value="Por_Secre_tail"/>
    <property type="match status" value="1"/>
</dbReference>
<dbReference type="Pfam" id="PF00082">
    <property type="entry name" value="Peptidase_S8"/>
    <property type="match status" value="1"/>
</dbReference>
<evidence type="ECO:0000259" key="6">
    <source>
        <dbReference type="Pfam" id="PF00082"/>
    </source>
</evidence>
<dbReference type="PANTHER" id="PTHR43806">
    <property type="entry name" value="PEPTIDASE S8"/>
    <property type="match status" value="1"/>
</dbReference>
<comment type="similarity">
    <text evidence="1 5">Belongs to the peptidase S8 family.</text>
</comment>
<dbReference type="PROSITE" id="PS51892">
    <property type="entry name" value="SUBTILASE"/>
    <property type="match status" value="1"/>
</dbReference>
<evidence type="ECO:0000256" key="2">
    <source>
        <dbReference type="ARBA" id="ARBA00022670"/>
    </source>
</evidence>
<evidence type="ECO:0000256" key="4">
    <source>
        <dbReference type="ARBA" id="ARBA00022825"/>
    </source>
</evidence>
<feature type="domain" description="Peptidase S8/S53" evidence="6">
    <location>
        <begin position="163"/>
        <end position="436"/>
    </location>
</feature>
<dbReference type="InterPro" id="IPR015500">
    <property type="entry name" value="Peptidase_S8_subtilisin-rel"/>
</dbReference>
<keyword evidence="3 5" id="KW-0378">Hydrolase</keyword>
<dbReference type="InterPro" id="IPR050131">
    <property type="entry name" value="Peptidase_S8_subtilisin-like"/>
</dbReference>
<dbReference type="GO" id="GO:0006508">
    <property type="term" value="P:proteolysis"/>
    <property type="evidence" value="ECO:0007669"/>
    <property type="project" value="UniProtKB-KW"/>
</dbReference>
<evidence type="ECO:0000313" key="7">
    <source>
        <dbReference type="EMBL" id="HHS52881.1"/>
    </source>
</evidence>
<dbReference type="Gene3D" id="2.60.40.4070">
    <property type="match status" value="1"/>
</dbReference>